<comment type="subcellular location">
    <subcellularLocation>
        <location evidence="1">Cell membrane</location>
        <topology evidence="1">Multi-pass membrane protein</topology>
    </subcellularLocation>
</comment>
<dbReference type="CDD" id="cd17324">
    <property type="entry name" value="MFS_NepI_like"/>
    <property type="match status" value="1"/>
</dbReference>
<evidence type="ECO:0000256" key="5">
    <source>
        <dbReference type="ARBA" id="ARBA00023136"/>
    </source>
</evidence>
<protein>
    <submittedName>
        <fullName evidence="8">MFS transporter</fullName>
    </submittedName>
</protein>
<sequence>MSHHSPRLPVAVHVLGAAVFALGTSEFMLSGLLPEVADDLDVSIPTAGLLISAFAIGMVVGAPVLAAATRRMPQRLALVGMLAVFALGHVVGALAPGYGVLFVCRVVSALACAGFWAVGAVVAVSLAPPNARARAMAVMLGGLSIANITGVPGGAVLGQHLGWRAAFWAVALLAALALAGVLVFVPRTLPRMQGSAAGLGRELRAYREGRVWLTVATIALFSAGSLCFFSYLAPILTDVTGLGEGWVPAVLVLYGLGALGGTALGGRLTDAHMFGTLYTGLGAAAAVLGLAALSLHSPWLLVPLCGLLGLCAFLCAPGLNTRVFDVAGGTAPTLAGATATSAFNAGNTVGPWAGGLAIDAGLGYAWTAWLGALFMLAAAGGAWLQSRTKGREIVVAVGGTAVSRSAAAAPPAG</sequence>
<keyword evidence="3 6" id="KW-0812">Transmembrane</keyword>
<evidence type="ECO:0000313" key="9">
    <source>
        <dbReference type="Proteomes" id="UP000272474"/>
    </source>
</evidence>
<proteinExistence type="predicted"/>
<dbReference type="PANTHER" id="PTHR43124">
    <property type="entry name" value="PURINE EFFLUX PUMP PBUE"/>
    <property type="match status" value="1"/>
</dbReference>
<evidence type="ECO:0000256" key="6">
    <source>
        <dbReference type="SAM" id="Phobius"/>
    </source>
</evidence>
<feature type="transmembrane region" description="Helical" evidence="6">
    <location>
        <begin position="211"/>
        <end position="233"/>
    </location>
</feature>
<organism evidence="8 9">
    <name type="scientific">Streptomyces hoynatensis</name>
    <dbReference type="NCBI Taxonomy" id="1141874"/>
    <lineage>
        <taxon>Bacteria</taxon>
        <taxon>Bacillati</taxon>
        <taxon>Actinomycetota</taxon>
        <taxon>Actinomycetes</taxon>
        <taxon>Kitasatosporales</taxon>
        <taxon>Streptomycetaceae</taxon>
        <taxon>Streptomyces</taxon>
    </lineage>
</organism>
<feature type="transmembrane region" description="Helical" evidence="6">
    <location>
        <begin position="245"/>
        <end position="264"/>
    </location>
</feature>
<feature type="transmembrane region" description="Helical" evidence="6">
    <location>
        <begin position="100"/>
        <end position="124"/>
    </location>
</feature>
<feature type="transmembrane region" description="Helical" evidence="6">
    <location>
        <begin position="76"/>
        <end position="94"/>
    </location>
</feature>
<dbReference type="GO" id="GO:0022857">
    <property type="term" value="F:transmembrane transporter activity"/>
    <property type="evidence" value="ECO:0007669"/>
    <property type="project" value="InterPro"/>
</dbReference>
<evidence type="ECO:0000259" key="7">
    <source>
        <dbReference type="PROSITE" id="PS50850"/>
    </source>
</evidence>
<feature type="transmembrane region" description="Helical" evidence="6">
    <location>
        <begin position="136"/>
        <end position="159"/>
    </location>
</feature>
<evidence type="ECO:0000256" key="2">
    <source>
        <dbReference type="ARBA" id="ARBA00022475"/>
    </source>
</evidence>
<dbReference type="SUPFAM" id="SSF103473">
    <property type="entry name" value="MFS general substrate transporter"/>
    <property type="match status" value="1"/>
</dbReference>
<dbReference type="OrthoDB" id="9814237at2"/>
<dbReference type="InterPro" id="IPR011701">
    <property type="entry name" value="MFS"/>
</dbReference>
<gene>
    <name evidence="8" type="ORF">D7294_14780</name>
</gene>
<feature type="transmembrane region" description="Helical" evidence="6">
    <location>
        <begin position="299"/>
        <end position="316"/>
    </location>
</feature>
<evidence type="ECO:0000256" key="3">
    <source>
        <dbReference type="ARBA" id="ARBA00022692"/>
    </source>
</evidence>
<dbReference type="InterPro" id="IPR050189">
    <property type="entry name" value="MFS_Efflux_Transporters"/>
</dbReference>
<feature type="transmembrane region" description="Helical" evidence="6">
    <location>
        <begin position="47"/>
        <end position="69"/>
    </location>
</feature>
<dbReference type="GO" id="GO:0005886">
    <property type="term" value="C:plasma membrane"/>
    <property type="evidence" value="ECO:0007669"/>
    <property type="project" value="UniProtKB-SubCell"/>
</dbReference>
<evidence type="ECO:0000256" key="4">
    <source>
        <dbReference type="ARBA" id="ARBA00022989"/>
    </source>
</evidence>
<comment type="caution">
    <text evidence="8">The sequence shown here is derived from an EMBL/GenBank/DDBJ whole genome shotgun (WGS) entry which is preliminary data.</text>
</comment>
<keyword evidence="4 6" id="KW-1133">Transmembrane helix</keyword>
<evidence type="ECO:0000313" key="8">
    <source>
        <dbReference type="EMBL" id="RKN41736.1"/>
    </source>
</evidence>
<feature type="transmembrane region" description="Helical" evidence="6">
    <location>
        <begin position="276"/>
        <end position="293"/>
    </location>
</feature>
<dbReference type="EMBL" id="RBAL01000007">
    <property type="protein sequence ID" value="RKN41736.1"/>
    <property type="molecule type" value="Genomic_DNA"/>
</dbReference>
<keyword evidence="2" id="KW-1003">Cell membrane</keyword>
<dbReference type="AlphaFoldDB" id="A0A3A9Z2T4"/>
<dbReference type="Gene3D" id="1.20.1250.20">
    <property type="entry name" value="MFS general substrate transporter like domains"/>
    <property type="match status" value="1"/>
</dbReference>
<reference evidence="8 9" key="1">
    <citation type="journal article" date="2014" name="Int. J. Syst. Evol. Microbiol.">
        <title>Streptomyces hoynatensis sp. nov., isolated from deep marine sediment.</title>
        <authorList>
            <person name="Veyisoglu A."/>
            <person name="Sahin N."/>
        </authorList>
    </citation>
    <scope>NUCLEOTIDE SEQUENCE [LARGE SCALE GENOMIC DNA]</scope>
    <source>
        <strain evidence="8 9">KCTC 29097</strain>
    </source>
</reference>
<evidence type="ECO:0000256" key="1">
    <source>
        <dbReference type="ARBA" id="ARBA00004651"/>
    </source>
</evidence>
<dbReference type="Proteomes" id="UP000272474">
    <property type="component" value="Unassembled WGS sequence"/>
</dbReference>
<keyword evidence="9" id="KW-1185">Reference proteome</keyword>
<feature type="domain" description="Major facilitator superfamily (MFS) profile" evidence="7">
    <location>
        <begin position="11"/>
        <end position="389"/>
    </location>
</feature>
<keyword evidence="5 6" id="KW-0472">Membrane</keyword>
<dbReference type="PANTHER" id="PTHR43124:SF3">
    <property type="entry name" value="CHLORAMPHENICOL EFFLUX PUMP RV0191"/>
    <property type="match status" value="1"/>
</dbReference>
<feature type="transmembrane region" description="Helical" evidence="6">
    <location>
        <begin position="165"/>
        <end position="185"/>
    </location>
</feature>
<feature type="transmembrane region" description="Helical" evidence="6">
    <location>
        <begin position="363"/>
        <end position="384"/>
    </location>
</feature>
<dbReference type="Pfam" id="PF07690">
    <property type="entry name" value="MFS_1"/>
    <property type="match status" value="1"/>
</dbReference>
<dbReference type="NCBIfam" id="NF033135">
    <property type="entry name" value="cmx_cmrA"/>
    <property type="match status" value="1"/>
</dbReference>
<name>A0A3A9Z2T4_9ACTN</name>
<dbReference type="InterPro" id="IPR036259">
    <property type="entry name" value="MFS_trans_sf"/>
</dbReference>
<dbReference type="InterPro" id="IPR020846">
    <property type="entry name" value="MFS_dom"/>
</dbReference>
<feature type="transmembrane region" description="Helical" evidence="6">
    <location>
        <begin position="323"/>
        <end position="343"/>
    </location>
</feature>
<dbReference type="PROSITE" id="PS50850">
    <property type="entry name" value="MFS"/>
    <property type="match status" value="1"/>
</dbReference>
<accession>A0A3A9Z2T4</accession>